<evidence type="ECO:0000313" key="2">
    <source>
        <dbReference type="EMBL" id="AUM74524.1"/>
    </source>
</evidence>
<evidence type="ECO:0000313" key="3">
    <source>
        <dbReference type="Proteomes" id="UP000234882"/>
    </source>
</evidence>
<dbReference type="OrthoDB" id="9795923at2"/>
<dbReference type="Pfam" id="PF02082">
    <property type="entry name" value="Rrf2"/>
    <property type="match status" value="1"/>
</dbReference>
<reference evidence="3" key="1">
    <citation type="submission" date="2017-12" db="EMBL/GenBank/DDBJ databases">
        <title>Genomic analysis of Paracoccus sp. CBA4604.</title>
        <authorList>
            <person name="Roh S.W."/>
            <person name="Kim J.Y."/>
            <person name="Kim J.S."/>
        </authorList>
    </citation>
    <scope>NUCLEOTIDE SEQUENCE [LARGE SCALE GENOMIC DNA]</scope>
    <source>
        <strain evidence="3">CBA4604</strain>
    </source>
</reference>
<dbReference type="EMBL" id="CP025583">
    <property type="protein sequence ID" value="AUM74524.1"/>
    <property type="molecule type" value="Genomic_DNA"/>
</dbReference>
<dbReference type="GO" id="GO:0005829">
    <property type="term" value="C:cytosol"/>
    <property type="evidence" value="ECO:0007669"/>
    <property type="project" value="TreeGrafter"/>
</dbReference>
<proteinExistence type="predicted"/>
<dbReference type="GO" id="GO:0003677">
    <property type="term" value="F:DNA binding"/>
    <property type="evidence" value="ECO:0007669"/>
    <property type="project" value="UniProtKB-KW"/>
</dbReference>
<organism evidence="2 3">
    <name type="scientific">Paracoccus jeotgali</name>
    <dbReference type="NCBI Taxonomy" id="2065379"/>
    <lineage>
        <taxon>Bacteria</taxon>
        <taxon>Pseudomonadati</taxon>
        <taxon>Pseudomonadota</taxon>
        <taxon>Alphaproteobacteria</taxon>
        <taxon>Rhodobacterales</taxon>
        <taxon>Paracoccaceae</taxon>
        <taxon>Paracoccus</taxon>
    </lineage>
</organism>
<dbReference type="PANTHER" id="PTHR33221">
    <property type="entry name" value="WINGED HELIX-TURN-HELIX TRANSCRIPTIONAL REGULATOR, RRF2 FAMILY"/>
    <property type="match status" value="1"/>
</dbReference>
<dbReference type="PANTHER" id="PTHR33221:SF4">
    <property type="entry name" value="HTH-TYPE TRANSCRIPTIONAL REPRESSOR NSRR"/>
    <property type="match status" value="1"/>
</dbReference>
<dbReference type="InterPro" id="IPR000944">
    <property type="entry name" value="Tscrpt_reg_Rrf2"/>
</dbReference>
<dbReference type="NCBIfam" id="TIGR00738">
    <property type="entry name" value="rrf2_super"/>
    <property type="match status" value="1"/>
</dbReference>
<gene>
    <name evidence="2" type="ORF">CYR75_09745</name>
</gene>
<dbReference type="KEGG" id="paru:CYR75_09745"/>
<protein>
    <submittedName>
        <fullName evidence="2">Rrf2 family transcriptional regulator</fullName>
    </submittedName>
</protein>
<dbReference type="InterPro" id="IPR036388">
    <property type="entry name" value="WH-like_DNA-bd_sf"/>
</dbReference>
<keyword evidence="1" id="KW-0238">DNA-binding</keyword>
<dbReference type="AlphaFoldDB" id="A0A2K9MG08"/>
<dbReference type="SUPFAM" id="SSF46785">
    <property type="entry name" value="Winged helix' DNA-binding domain"/>
    <property type="match status" value="1"/>
</dbReference>
<name>A0A2K9MG08_9RHOB</name>
<dbReference type="InterPro" id="IPR036390">
    <property type="entry name" value="WH_DNA-bd_sf"/>
</dbReference>
<accession>A0A2K9MG08</accession>
<dbReference type="Gene3D" id="1.10.10.10">
    <property type="entry name" value="Winged helix-like DNA-binding domain superfamily/Winged helix DNA-binding domain"/>
    <property type="match status" value="1"/>
</dbReference>
<evidence type="ECO:0000256" key="1">
    <source>
        <dbReference type="ARBA" id="ARBA00023125"/>
    </source>
</evidence>
<dbReference type="PROSITE" id="PS51197">
    <property type="entry name" value="HTH_RRF2_2"/>
    <property type="match status" value="1"/>
</dbReference>
<dbReference type="Proteomes" id="UP000234882">
    <property type="component" value="Chromosome"/>
</dbReference>
<dbReference type="PROSITE" id="PS01332">
    <property type="entry name" value="HTH_RRF2_1"/>
    <property type="match status" value="1"/>
</dbReference>
<sequence>MRLTMRTNLAMRVLMYCAVNSDGLARSGQVAAACNASVHHVAQVVNQLATLGYLKTWRGRSGGIALARPAAAISVGDVFSHFEAELPLTECFDGQGNTCPLTESCRLRDALIEAARAFYGVLARLSLEDLVCNNTDLETAFAAPACRARIGGAAGPAAN</sequence>
<dbReference type="InterPro" id="IPR030489">
    <property type="entry name" value="TR_Rrf2-type_CS"/>
</dbReference>
<keyword evidence="3" id="KW-1185">Reference proteome</keyword>
<dbReference type="GO" id="GO:0003700">
    <property type="term" value="F:DNA-binding transcription factor activity"/>
    <property type="evidence" value="ECO:0007669"/>
    <property type="project" value="TreeGrafter"/>
</dbReference>
<dbReference type="RefSeq" id="WP_101499870.1">
    <property type="nucleotide sequence ID" value="NZ_CP025583.1"/>
</dbReference>